<dbReference type="Proteomes" id="UP000271098">
    <property type="component" value="Unassembled WGS sequence"/>
</dbReference>
<dbReference type="InterPro" id="IPR008251">
    <property type="entry name" value="Chromo_shadow_dom"/>
</dbReference>
<name>A0A183E5W5_9BILA</name>
<dbReference type="AlphaFoldDB" id="A0A183E5W5"/>
<feature type="compositionally biased region" description="Basic residues" evidence="3">
    <location>
        <begin position="68"/>
        <end position="85"/>
    </location>
</feature>
<feature type="domain" description="Chromo shadow" evidence="4">
    <location>
        <begin position="93"/>
        <end position="159"/>
    </location>
</feature>
<dbReference type="InterPro" id="IPR016197">
    <property type="entry name" value="Chromo-like_dom_sf"/>
</dbReference>
<sequence>MEENVDEQLNNESPKQDDQEMEELNGEVQAESFNQKSDSSAAVSSGSESSRNQSDAEDVDWSVEASHKRPLTRARAKKIRKKRSKSGNDTSDDSDEATKEKRARVERIRGVKRGVNGEILALVCFDNGRNDLISTRILVKKCPEKLVDFYEKSLKFVPPSCKEDNPPE</sequence>
<reference evidence="5 6" key="2">
    <citation type="submission" date="2018-11" db="EMBL/GenBank/DDBJ databases">
        <authorList>
            <consortium name="Pathogen Informatics"/>
        </authorList>
    </citation>
    <scope>NUCLEOTIDE SEQUENCE [LARGE SCALE GENOMIC DNA]</scope>
</reference>
<feature type="compositionally biased region" description="Basic and acidic residues" evidence="3">
    <location>
        <begin position="96"/>
        <end position="105"/>
    </location>
</feature>
<protein>
    <submittedName>
        <fullName evidence="7">ChSh domain-containing protein</fullName>
    </submittedName>
</protein>
<dbReference type="GO" id="GO:0005634">
    <property type="term" value="C:nucleus"/>
    <property type="evidence" value="ECO:0007669"/>
    <property type="project" value="UniProtKB-SubCell"/>
</dbReference>
<evidence type="ECO:0000313" key="6">
    <source>
        <dbReference type="Proteomes" id="UP000271098"/>
    </source>
</evidence>
<evidence type="ECO:0000256" key="1">
    <source>
        <dbReference type="ARBA" id="ARBA00004123"/>
    </source>
</evidence>
<evidence type="ECO:0000313" key="5">
    <source>
        <dbReference type="EMBL" id="VDN27722.1"/>
    </source>
</evidence>
<organism evidence="7">
    <name type="scientific">Gongylonema pulchrum</name>
    <dbReference type="NCBI Taxonomy" id="637853"/>
    <lineage>
        <taxon>Eukaryota</taxon>
        <taxon>Metazoa</taxon>
        <taxon>Ecdysozoa</taxon>
        <taxon>Nematoda</taxon>
        <taxon>Chromadorea</taxon>
        <taxon>Rhabditida</taxon>
        <taxon>Spirurina</taxon>
        <taxon>Spiruromorpha</taxon>
        <taxon>Spiruroidea</taxon>
        <taxon>Gongylonematidae</taxon>
        <taxon>Gongylonema</taxon>
    </lineage>
</organism>
<proteinExistence type="predicted"/>
<dbReference type="Pfam" id="PF01393">
    <property type="entry name" value="Chromo_shadow"/>
    <property type="match status" value="1"/>
</dbReference>
<dbReference type="OrthoDB" id="5863041at2759"/>
<evidence type="ECO:0000313" key="7">
    <source>
        <dbReference type="WBParaSite" id="GPUH_0001637801-mRNA-1"/>
    </source>
</evidence>
<accession>A0A183E5W5</accession>
<evidence type="ECO:0000256" key="2">
    <source>
        <dbReference type="ARBA" id="ARBA00023242"/>
    </source>
</evidence>
<reference evidence="7" key="1">
    <citation type="submission" date="2016-06" db="UniProtKB">
        <authorList>
            <consortium name="WormBaseParasite"/>
        </authorList>
    </citation>
    <scope>IDENTIFICATION</scope>
</reference>
<dbReference type="WBParaSite" id="GPUH_0001637801-mRNA-1">
    <property type="protein sequence ID" value="GPUH_0001637801-mRNA-1"/>
    <property type="gene ID" value="GPUH_0001637801"/>
</dbReference>
<evidence type="ECO:0000256" key="3">
    <source>
        <dbReference type="SAM" id="MobiDB-lite"/>
    </source>
</evidence>
<keyword evidence="2" id="KW-0539">Nucleus</keyword>
<keyword evidence="6" id="KW-1185">Reference proteome</keyword>
<feature type="compositionally biased region" description="Low complexity" evidence="3">
    <location>
        <begin position="37"/>
        <end position="50"/>
    </location>
</feature>
<dbReference type="Gene3D" id="2.40.50.40">
    <property type="match status" value="1"/>
</dbReference>
<gene>
    <name evidence="5" type="ORF">GPUH_LOCUS16356</name>
</gene>
<feature type="region of interest" description="Disordered" evidence="3">
    <location>
        <begin position="1"/>
        <end position="105"/>
    </location>
</feature>
<comment type="subcellular location">
    <subcellularLocation>
        <location evidence="1">Nucleus</location>
    </subcellularLocation>
</comment>
<dbReference type="CDD" id="cd00034">
    <property type="entry name" value="CSD"/>
    <property type="match status" value="1"/>
</dbReference>
<evidence type="ECO:0000259" key="4">
    <source>
        <dbReference type="SMART" id="SM00300"/>
    </source>
</evidence>
<dbReference type="SMART" id="SM00300">
    <property type="entry name" value="ChSh"/>
    <property type="match status" value="1"/>
</dbReference>
<dbReference type="SUPFAM" id="SSF54160">
    <property type="entry name" value="Chromo domain-like"/>
    <property type="match status" value="1"/>
</dbReference>
<dbReference type="EMBL" id="UYRT01083641">
    <property type="protein sequence ID" value="VDN27722.1"/>
    <property type="molecule type" value="Genomic_DNA"/>
</dbReference>